<feature type="transmembrane region" description="Helical" evidence="7">
    <location>
        <begin position="124"/>
        <end position="146"/>
    </location>
</feature>
<dbReference type="PANTHER" id="PTHR36964">
    <property type="entry name" value="PROTEIN-METHIONINE-SULFOXIDE REDUCTASE HEME-BINDING SUBUNIT MSRQ"/>
    <property type="match status" value="1"/>
</dbReference>
<evidence type="ECO:0000259" key="9">
    <source>
        <dbReference type="Pfam" id="PF01794"/>
    </source>
</evidence>
<dbReference type="PANTHER" id="PTHR36964:SF1">
    <property type="entry name" value="PROTEIN-METHIONINE-SULFOXIDE REDUCTASE HEME-BINDING SUBUNIT MSRQ"/>
    <property type="match status" value="1"/>
</dbReference>
<reference evidence="10 11" key="1">
    <citation type="submission" date="2018-09" db="EMBL/GenBank/DDBJ databases">
        <authorList>
            <person name="Zhu H."/>
        </authorList>
    </citation>
    <scope>NUCLEOTIDE SEQUENCE [LARGE SCALE GENOMIC DNA]</scope>
    <source>
        <strain evidence="10 11">K1W22B-8</strain>
    </source>
</reference>
<feature type="compositionally biased region" description="Basic and acidic residues" evidence="8">
    <location>
        <begin position="281"/>
        <end position="292"/>
    </location>
</feature>
<keyword evidence="6 7" id="KW-0472">Membrane</keyword>
<keyword evidence="7" id="KW-0349">Heme</keyword>
<feature type="transmembrane region" description="Helical" evidence="7">
    <location>
        <begin position="209"/>
        <end position="231"/>
    </location>
</feature>
<feature type="region of interest" description="Disordered" evidence="8">
    <location>
        <begin position="277"/>
        <end position="298"/>
    </location>
</feature>
<feature type="domain" description="Ferric oxidoreductase" evidence="9">
    <location>
        <begin position="57"/>
        <end position="170"/>
    </location>
</feature>
<keyword evidence="7" id="KW-0288">FMN</keyword>
<dbReference type="GO" id="GO:0046872">
    <property type="term" value="F:metal ion binding"/>
    <property type="evidence" value="ECO:0007669"/>
    <property type="project" value="UniProtKB-KW"/>
</dbReference>
<dbReference type="GO" id="GO:0016679">
    <property type="term" value="F:oxidoreductase activity, acting on diphenols and related substances as donors"/>
    <property type="evidence" value="ECO:0007669"/>
    <property type="project" value="TreeGrafter"/>
</dbReference>
<evidence type="ECO:0000256" key="2">
    <source>
        <dbReference type="ARBA" id="ARBA00022448"/>
    </source>
</evidence>
<dbReference type="GO" id="GO:0020037">
    <property type="term" value="F:heme binding"/>
    <property type="evidence" value="ECO:0007669"/>
    <property type="project" value="UniProtKB-UniRule"/>
</dbReference>
<dbReference type="GO" id="GO:0009055">
    <property type="term" value="F:electron transfer activity"/>
    <property type="evidence" value="ECO:0007669"/>
    <property type="project" value="UniProtKB-UniRule"/>
</dbReference>
<dbReference type="Proteomes" id="UP000284605">
    <property type="component" value="Unassembled WGS sequence"/>
</dbReference>
<evidence type="ECO:0000256" key="1">
    <source>
        <dbReference type="ARBA" id="ARBA00004141"/>
    </source>
</evidence>
<dbReference type="EMBL" id="QYUK01000011">
    <property type="protein sequence ID" value="RJF86611.1"/>
    <property type="molecule type" value="Genomic_DNA"/>
</dbReference>
<evidence type="ECO:0000256" key="6">
    <source>
        <dbReference type="ARBA" id="ARBA00023136"/>
    </source>
</evidence>
<dbReference type="AlphaFoldDB" id="A0A418W999"/>
<keyword evidence="4 7" id="KW-1133">Transmembrane helix</keyword>
<comment type="function">
    <text evidence="7">Part of the MsrPQ system that repairs oxidized periplasmic proteins containing methionine sulfoxide residues (Met-O), using respiratory chain electrons. Thus protects these proteins from oxidative-stress damage caused by reactive species of oxygen and chlorine generated by the host defense mechanisms. MsrPQ is essential for the maintenance of envelope integrity under bleach stress, rescuing a wide series of structurally unrelated periplasmic proteins from methionine oxidation. MsrQ provides electrons for reduction to the reductase catalytic subunit MsrP, using the quinone pool of the respiratory chain.</text>
</comment>
<evidence type="ECO:0000256" key="3">
    <source>
        <dbReference type="ARBA" id="ARBA00022692"/>
    </source>
</evidence>
<keyword evidence="7" id="KW-0285">Flavoprotein</keyword>
<sequence length="298" mass="32165">MSIVSNISWPWNDRRGRLSALKLAVFIGLFLPGGVLAVQWANGDLMPRPLNAVIHGTGLWGIRFLMISLVLTPLRQGLAWPSLILVRRMVGVAAFAYIATHFMLFVGDQAFDLGLVVAEIVKRFYLLLGFIALLGLSALAATSTDGMVRRLGPARWRALHRLVYGIAILGIVHYFMQSKVDPGQATVVAGLYLWAMARRRLTSLGLTRLPLMVVVAALGAALAEASFFWALRGVDPLLVLASNLDVGYGPRPALIAGLIVVAVEIAALIRRALKPGRAARPGRDAPRPDGSRPAESVP</sequence>
<feature type="transmembrane region" description="Helical" evidence="7">
    <location>
        <begin position="20"/>
        <end position="40"/>
    </location>
</feature>
<feature type="transmembrane region" description="Helical" evidence="7">
    <location>
        <begin position="182"/>
        <end position="197"/>
    </location>
</feature>
<dbReference type="GO" id="GO:0005886">
    <property type="term" value="C:plasma membrane"/>
    <property type="evidence" value="ECO:0007669"/>
    <property type="project" value="UniProtKB-SubCell"/>
</dbReference>
<keyword evidence="7" id="KW-0249">Electron transport</keyword>
<proteinExistence type="inferred from homology"/>
<comment type="cofactor">
    <cofactor evidence="7">
        <name>heme b</name>
        <dbReference type="ChEBI" id="CHEBI:60344"/>
    </cofactor>
    <text evidence="7">Binds 1 heme b (iron(II)-protoporphyrin IX) group per subunit.</text>
</comment>
<keyword evidence="11" id="KW-1185">Reference proteome</keyword>
<feature type="transmembrane region" description="Helical" evidence="7">
    <location>
        <begin position="84"/>
        <end position="104"/>
    </location>
</feature>
<keyword evidence="2 7" id="KW-0813">Transport</keyword>
<feature type="transmembrane region" description="Helical" evidence="7">
    <location>
        <begin position="52"/>
        <end position="72"/>
    </location>
</feature>
<keyword evidence="7" id="KW-0479">Metal-binding</keyword>
<organism evidence="10 11">
    <name type="scientific">Oleomonas cavernae</name>
    <dbReference type="NCBI Taxonomy" id="2320859"/>
    <lineage>
        <taxon>Bacteria</taxon>
        <taxon>Pseudomonadati</taxon>
        <taxon>Pseudomonadota</taxon>
        <taxon>Alphaproteobacteria</taxon>
        <taxon>Acetobacterales</taxon>
        <taxon>Acetobacteraceae</taxon>
        <taxon>Oleomonas</taxon>
    </lineage>
</organism>
<comment type="subunit">
    <text evidence="7">Heterodimer of a catalytic subunit (MsrP) and a heme-binding subunit (MsrQ).</text>
</comment>
<evidence type="ECO:0000256" key="7">
    <source>
        <dbReference type="HAMAP-Rule" id="MF_01207"/>
    </source>
</evidence>
<comment type="caution">
    <text evidence="7">Lacks conserved residue(s) required for the propagation of feature annotation.</text>
</comment>
<dbReference type="GO" id="GO:0030091">
    <property type="term" value="P:protein repair"/>
    <property type="evidence" value="ECO:0007669"/>
    <property type="project" value="UniProtKB-UniRule"/>
</dbReference>
<evidence type="ECO:0000313" key="10">
    <source>
        <dbReference type="EMBL" id="RJF86611.1"/>
    </source>
</evidence>
<accession>A0A418W999</accession>
<feature type="transmembrane region" description="Helical" evidence="7">
    <location>
        <begin position="251"/>
        <end position="273"/>
    </location>
</feature>
<dbReference type="Pfam" id="PF01794">
    <property type="entry name" value="Ferric_reduct"/>
    <property type="match status" value="1"/>
</dbReference>
<keyword evidence="7" id="KW-1003">Cell membrane</keyword>
<dbReference type="OrthoDB" id="9788328at2"/>
<name>A0A418W999_9PROT</name>
<keyword evidence="3 7" id="KW-0812">Transmembrane</keyword>
<comment type="similarity">
    <text evidence="7">Belongs to the MsrQ family.</text>
</comment>
<dbReference type="HAMAP" id="MF_01207">
    <property type="entry name" value="MsrQ"/>
    <property type="match status" value="1"/>
</dbReference>
<dbReference type="GO" id="GO:0010181">
    <property type="term" value="F:FMN binding"/>
    <property type="evidence" value="ECO:0007669"/>
    <property type="project" value="UniProtKB-UniRule"/>
</dbReference>
<comment type="cofactor">
    <cofactor evidence="7">
        <name>FMN</name>
        <dbReference type="ChEBI" id="CHEBI:58210"/>
    </cofactor>
    <text evidence="7">Binds 1 FMN per subunit.</text>
</comment>
<keyword evidence="5 7" id="KW-0408">Iron</keyword>
<dbReference type="InterPro" id="IPR022837">
    <property type="entry name" value="MsrQ-like"/>
</dbReference>
<dbReference type="InterPro" id="IPR013130">
    <property type="entry name" value="Fe3_Rdtase_TM_dom"/>
</dbReference>
<evidence type="ECO:0000313" key="11">
    <source>
        <dbReference type="Proteomes" id="UP000284605"/>
    </source>
</evidence>
<gene>
    <name evidence="7" type="primary">msrQ</name>
    <name evidence="10" type="ORF">D3874_05905</name>
</gene>
<evidence type="ECO:0000256" key="4">
    <source>
        <dbReference type="ARBA" id="ARBA00022989"/>
    </source>
</evidence>
<protein>
    <recommendedName>
        <fullName evidence="7">Protein-methionine-sulfoxide reductase heme-binding subunit MsrQ</fullName>
    </recommendedName>
    <alternativeName>
        <fullName evidence="7">Flavocytochrome MsrQ</fullName>
    </alternativeName>
</protein>
<evidence type="ECO:0000256" key="5">
    <source>
        <dbReference type="ARBA" id="ARBA00023004"/>
    </source>
</evidence>
<feature type="transmembrane region" description="Helical" evidence="7">
    <location>
        <begin position="158"/>
        <end position="176"/>
    </location>
</feature>
<comment type="caution">
    <text evidence="10">The sequence shown here is derived from an EMBL/GenBank/DDBJ whole genome shotgun (WGS) entry which is preliminary data.</text>
</comment>
<evidence type="ECO:0000256" key="8">
    <source>
        <dbReference type="SAM" id="MobiDB-lite"/>
    </source>
</evidence>
<comment type="subcellular location">
    <subcellularLocation>
        <location evidence="7">Cell membrane</location>
        <topology evidence="7">Multi-pass membrane protein</topology>
    </subcellularLocation>
    <subcellularLocation>
        <location evidence="1">Membrane</location>
        <topology evidence="1">Multi-pass membrane protein</topology>
    </subcellularLocation>
</comment>